<comment type="caution">
    <text evidence="3">The sequence shown here is derived from an EMBL/GenBank/DDBJ whole genome shotgun (WGS) entry which is preliminary data.</text>
</comment>
<evidence type="ECO:0000313" key="3">
    <source>
        <dbReference type="EMBL" id="CAG8599619.1"/>
    </source>
</evidence>
<keyword evidence="4" id="KW-1185">Reference proteome</keyword>
<evidence type="ECO:0000256" key="2">
    <source>
        <dbReference type="ARBA" id="ARBA00022737"/>
    </source>
</evidence>
<organism evidence="3 4">
    <name type="scientific">Acaulospora morrowiae</name>
    <dbReference type="NCBI Taxonomy" id="94023"/>
    <lineage>
        <taxon>Eukaryota</taxon>
        <taxon>Fungi</taxon>
        <taxon>Fungi incertae sedis</taxon>
        <taxon>Mucoromycota</taxon>
        <taxon>Glomeromycotina</taxon>
        <taxon>Glomeromycetes</taxon>
        <taxon>Diversisporales</taxon>
        <taxon>Acaulosporaceae</taxon>
        <taxon>Acaulospora</taxon>
    </lineage>
</organism>
<dbReference type="Pfam" id="PF24681">
    <property type="entry name" value="Kelch_KLHDC2_KLHL20_DRC7"/>
    <property type="match status" value="1"/>
</dbReference>
<name>A0A9N9CFJ3_9GLOM</name>
<dbReference type="EMBL" id="CAJVPV010006049">
    <property type="protein sequence ID" value="CAG8599619.1"/>
    <property type="molecule type" value="Genomic_DNA"/>
</dbReference>
<dbReference type="PANTHER" id="PTHR46093">
    <property type="entry name" value="ACYL-COA-BINDING DOMAIN-CONTAINING PROTEIN 5"/>
    <property type="match status" value="1"/>
</dbReference>
<dbReference type="InterPro" id="IPR015915">
    <property type="entry name" value="Kelch-typ_b-propeller"/>
</dbReference>
<keyword evidence="1" id="KW-0880">Kelch repeat</keyword>
<feature type="non-terminal residue" evidence="3">
    <location>
        <position position="373"/>
    </location>
</feature>
<dbReference type="Gene3D" id="2.120.10.80">
    <property type="entry name" value="Kelch-type beta propeller"/>
    <property type="match status" value="2"/>
</dbReference>
<dbReference type="SUPFAM" id="SSF117281">
    <property type="entry name" value="Kelch motif"/>
    <property type="match status" value="1"/>
</dbReference>
<keyword evidence="2" id="KW-0677">Repeat</keyword>
<accession>A0A9N9CFJ3</accession>
<protein>
    <submittedName>
        <fullName evidence="3">1277_t:CDS:1</fullName>
    </submittedName>
</protein>
<dbReference type="Proteomes" id="UP000789342">
    <property type="component" value="Unassembled WGS sequence"/>
</dbReference>
<sequence>PMVDSPSALVGDKIYFFGGRVPDSNRIFRYINQILLLDLSVNFYVDNPSWANLSSFPYGISSAAAAVDDFGAVFLFGGIKENLTTHVVNDNTTSLLYKFNSISASILPPVFSGTPPPNRRATTMIFVKSKGQMWIFGGRQDIFMGLNITLFNDVILFNPKLLSWDFHEILPDGPKPRGHHTATLLKNGIIVILGGVENQNETKPIDMNLIYLYDTNTNTWSSKQASGSLVESRSGHSAVLTGDDKIIIYGGWKSWRENYTTPTPLLSILDTSTYTWSIPSITGDSPPLAYHAAHLYNNCMILAFGNITNFNGPPNDTTNKVYILDITSFTWVSQYPVNNTIPSKPIQDNNSNKIPIILGVVIPIKSYTRYSLF</sequence>
<dbReference type="PANTHER" id="PTHR46093:SF18">
    <property type="entry name" value="FIBRONECTIN TYPE-III DOMAIN-CONTAINING PROTEIN"/>
    <property type="match status" value="1"/>
</dbReference>
<dbReference type="AlphaFoldDB" id="A0A9N9CFJ3"/>
<gene>
    <name evidence="3" type="ORF">AMORRO_LOCUS7725</name>
</gene>
<dbReference type="OrthoDB" id="432528at2759"/>
<evidence type="ECO:0000256" key="1">
    <source>
        <dbReference type="ARBA" id="ARBA00022441"/>
    </source>
</evidence>
<reference evidence="3" key="1">
    <citation type="submission" date="2021-06" db="EMBL/GenBank/DDBJ databases">
        <authorList>
            <person name="Kallberg Y."/>
            <person name="Tangrot J."/>
            <person name="Rosling A."/>
        </authorList>
    </citation>
    <scope>NUCLEOTIDE SEQUENCE</scope>
    <source>
        <strain evidence="3">CL551</strain>
    </source>
</reference>
<proteinExistence type="predicted"/>
<evidence type="ECO:0000313" key="4">
    <source>
        <dbReference type="Proteomes" id="UP000789342"/>
    </source>
</evidence>